<evidence type="ECO:0000313" key="2">
    <source>
        <dbReference type="Proteomes" id="UP001476798"/>
    </source>
</evidence>
<comment type="caution">
    <text evidence="1">The sequence shown here is derived from an EMBL/GenBank/DDBJ whole genome shotgun (WGS) entry which is preliminary data.</text>
</comment>
<reference evidence="1 2" key="1">
    <citation type="submission" date="2021-06" db="EMBL/GenBank/DDBJ databases">
        <authorList>
            <person name="Palmer J.M."/>
        </authorList>
    </citation>
    <scope>NUCLEOTIDE SEQUENCE [LARGE SCALE GENOMIC DNA]</scope>
    <source>
        <strain evidence="1 2">GA_2019</strain>
        <tissue evidence="1">Muscle</tissue>
    </source>
</reference>
<evidence type="ECO:0000313" key="1">
    <source>
        <dbReference type="EMBL" id="MEQ2188247.1"/>
    </source>
</evidence>
<feature type="non-terminal residue" evidence="1">
    <location>
        <position position="61"/>
    </location>
</feature>
<sequence length="61" mass="6482">MSCMRSCPACLKAWCIPVGHAVSPNPAPGGSFCTLSSGQAWRRCWLAYSPPPSPSTLLHAH</sequence>
<dbReference type="Proteomes" id="UP001476798">
    <property type="component" value="Unassembled WGS sequence"/>
</dbReference>
<gene>
    <name evidence="1" type="ORF">GOODEAATRI_013063</name>
</gene>
<proteinExistence type="predicted"/>
<protein>
    <submittedName>
        <fullName evidence="1">Uncharacterized protein</fullName>
    </submittedName>
</protein>
<accession>A0ABV0PY50</accession>
<dbReference type="EMBL" id="JAHRIO010090822">
    <property type="protein sequence ID" value="MEQ2188247.1"/>
    <property type="molecule type" value="Genomic_DNA"/>
</dbReference>
<organism evidence="1 2">
    <name type="scientific">Goodea atripinnis</name>
    <dbReference type="NCBI Taxonomy" id="208336"/>
    <lineage>
        <taxon>Eukaryota</taxon>
        <taxon>Metazoa</taxon>
        <taxon>Chordata</taxon>
        <taxon>Craniata</taxon>
        <taxon>Vertebrata</taxon>
        <taxon>Euteleostomi</taxon>
        <taxon>Actinopterygii</taxon>
        <taxon>Neopterygii</taxon>
        <taxon>Teleostei</taxon>
        <taxon>Neoteleostei</taxon>
        <taxon>Acanthomorphata</taxon>
        <taxon>Ovalentaria</taxon>
        <taxon>Atherinomorphae</taxon>
        <taxon>Cyprinodontiformes</taxon>
        <taxon>Goodeidae</taxon>
        <taxon>Goodea</taxon>
    </lineage>
</organism>
<keyword evidence="2" id="KW-1185">Reference proteome</keyword>
<name>A0ABV0PY50_9TELE</name>